<dbReference type="EMBL" id="JAAWWK010000002">
    <property type="protein sequence ID" value="NKI16754.1"/>
    <property type="molecule type" value="Genomic_DNA"/>
</dbReference>
<keyword evidence="10" id="KW-1185">Reference proteome</keyword>
<evidence type="ECO:0000256" key="6">
    <source>
        <dbReference type="SAM" id="MobiDB-lite"/>
    </source>
</evidence>
<evidence type="ECO:0000259" key="8">
    <source>
        <dbReference type="Pfam" id="PF13861"/>
    </source>
</evidence>
<gene>
    <name evidence="9" type="ORF">HCU74_04885</name>
</gene>
<dbReference type="RefSeq" id="WP_168449305.1">
    <property type="nucleotide sequence ID" value="NZ_JAAWWK010000002.1"/>
</dbReference>
<feature type="region of interest" description="Disordered" evidence="6">
    <location>
        <begin position="1"/>
        <end position="23"/>
    </location>
</feature>
<dbReference type="Gene3D" id="2.30.30.910">
    <property type="match status" value="1"/>
</dbReference>
<evidence type="ECO:0000256" key="5">
    <source>
        <dbReference type="RuleBase" id="RU362076"/>
    </source>
</evidence>
<keyword evidence="9" id="KW-0282">Flagellum</keyword>
<dbReference type="Proteomes" id="UP000765845">
    <property type="component" value="Unassembled WGS sequence"/>
</dbReference>
<feature type="domain" description="FlgD/Vpr Ig-like" evidence="7">
    <location>
        <begin position="108"/>
        <end position="176"/>
    </location>
</feature>
<feature type="domain" description="FlgD Tudor-like" evidence="8">
    <location>
        <begin position="83"/>
        <end position="218"/>
    </location>
</feature>
<name>A0ABX1GC63_9GAMM</name>
<comment type="caution">
    <text evidence="9">The sequence shown here is derived from an EMBL/GenBank/DDBJ whole genome shotgun (WGS) entry which is preliminary data.</text>
</comment>
<dbReference type="InterPro" id="IPR025963">
    <property type="entry name" value="FLgD_Tudor"/>
</dbReference>
<organism evidence="9 10">
    <name type="scientific">Spongiibacter thalassae</name>
    <dbReference type="NCBI Taxonomy" id="2721624"/>
    <lineage>
        <taxon>Bacteria</taxon>
        <taxon>Pseudomonadati</taxon>
        <taxon>Pseudomonadota</taxon>
        <taxon>Gammaproteobacteria</taxon>
        <taxon>Cellvibrionales</taxon>
        <taxon>Spongiibacteraceae</taxon>
        <taxon>Spongiibacter</taxon>
    </lineage>
</organism>
<protein>
    <recommendedName>
        <fullName evidence="2 5">Basal-body rod modification protein FlgD</fullName>
    </recommendedName>
</protein>
<feature type="compositionally biased region" description="Polar residues" evidence="6">
    <location>
        <begin position="7"/>
        <end position="16"/>
    </location>
</feature>
<dbReference type="Pfam" id="PF03963">
    <property type="entry name" value="FlgD"/>
    <property type="match status" value="1"/>
</dbReference>
<evidence type="ECO:0000256" key="4">
    <source>
        <dbReference type="ARBA" id="ARBA00024746"/>
    </source>
</evidence>
<evidence type="ECO:0000313" key="9">
    <source>
        <dbReference type="EMBL" id="NKI16754.1"/>
    </source>
</evidence>
<comment type="similarity">
    <text evidence="1 5">Belongs to the FlgD family.</text>
</comment>
<dbReference type="InterPro" id="IPR005648">
    <property type="entry name" value="FlgD"/>
</dbReference>
<evidence type="ECO:0000256" key="2">
    <source>
        <dbReference type="ARBA" id="ARBA00016013"/>
    </source>
</evidence>
<reference evidence="9 10" key="1">
    <citation type="submission" date="2020-04" db="EMBL/GenBank/DDBJ databases">
        <authorList>
            <person name="Yoon J."/>
        </authorList>
    </citation>
    <scope>NUCLEOTIDE SEQUENCE [LARGE SCALE GENOMIC DNA]</scope>
    <source>
        <strain evidence="9 10">KMU-166</strain>
    </source>
</reference>
<dbReference type="InterPro" id="IPR025965">
    <property type="entry name" value="FlgD/Vpr_Ig-like"/>
</dbReference>
<sequence length="221" mass="23403">MEIRSLEQLQQQNSAATAKKDASSLGQDDFMKLMLQQLKNQDPFKPTDNTEFIGQMAQLTSVSGISEMNENLSSLTESLYGGQLLDASSLIGKEVLVSSDRAALPASGSVKGQVTLPVSTRGVDIDILAPSGEILGKVALGPQQQGKVEFSWNGTGLDGQRLPPGNYTLRANYLNGNSLEALETRVRVPVHSVSVPTGGGSPMVQLEGLGSVSMSQVKEIS</sequence>
<keyword evidence="9" id="KW-0966">Cell projection</keyword>
<evidence type="ECO:0000256" key="1">
    <source>
        <dbReference type="ARBA" id="ARBA00010577"/>
    </source>
</evidence>
<dbReference type="Gene3D" id="2.60.40.4070">
    <property type="match status" value="1"/>
</dbReference>
<keyword evidence="3 5" id="KW-1005">Bacterial flagellum biogenesis</keyword>
<evidence type="ECO:0000256" key="3">
    <source>
        <dbReference type="ARBA" id="ARBA00022795"/>
    </source>
</evidence>
<dbReference type="Pfam" id="PF13861">
    <property type="entry name" value="FLgD_tudor"/>
    <property type="match status" value="1"/>
</dbReference>
<evidence type="ECO:0000259" key="7">
    <source>
        <dbReference type="Pfam" id="PF13860"/>
    </source>
</evidence>
<evidence type="ECO:0000313" key="10">
    <source>
        <dbReference type="Proteomes" id="UP000765845"/>
    </source>
</evidence>
<comment type="function">
    <text evidence="4 5">Required for flagellar hook formation. May act as a scaffolding protein.</text>
</comment>
<accession>A0ABX1GC63</accession>
<proteinExistence type="inferred from homology"/>
<keyword evidence="9" id="KW-0969">Cilium</keyword>
<dbReference type="Pfam" id="PF13860">
    <property type="entry name" value="FlgD_ig"/>
    <property type="match status" value="1"/>
</dbReference>